<dbReference type="EnsemblBacteria" id="CAC11288">
    <property type="protein sequence ID" value="CAC11288"/>
    <property type="gene ID" value="CAC11288"/>
</dbReference>
<feature type="transmembrane region" description="Helical" evidence="7">
    <location>
        <begin position="344"/>
        <end position="365"/>
    </location>
</feature>
<feature type="transmembrane region" description="Helical" evidence="7">
    <location>
        <begin position="386"/>
        <end position="406"/>
    </location>
</feature>
<dbReference type="Pfam" id="PF07690">
    <property type="entry name" value="MFS_1"/>
    <property type="match status" value="1"/>
</dbReference>
<evidence type="ECO:0000256" key="5">
    <source>
        <dbReference type="ARBA" id="ARBA00022989"/>
    </source>
</evidence>
<dbReference type="SUPFAM" id="SSF103473">
    <property type="entry name" value="MFS general substrate transporter"/>
    <property type="match status" value="1"/>
</dbReference>
<gene>
    <name evidence="9" type="ordered locus">Ta0141</name>
</gene>
<feature type="transmembrane region" description="Helical" evidence="7">
    <location>
        <begin position="102"/>
        <end position="121"/>
    </location>
</feature>
<evidence type="ECO:0000256" key="7">
    <source>
        <dbReference type="SAM" id="Phobius"/>
    </source>
</evidence>
<evidence type="ECO:0000259" key="8">
    <source>
        <dbReference type="PROSITE" id="PS50850"/>
    </source>
</evidence>
<sequence>MLEAILFLQRRSAMMEYASSLTRKINVWSVYPGALVGWIMDAFNLSMMFLLVPVLANLFFPAHYGLAIVGTWSIYTTTFVFRPVGGFIFGRLGDRIGRKNTMFITLLGLGLITFATGFLPVYATIGIIAPILLFLFRAITGIFAGGEYGNGSSIIMESISGNRRGIWGAAVQSGYPIGYTLAASIFLYLHYVFPGSSFNVTGWRWMFWIGLIPAIIGLIIRIRMPESVLWEESVKKKNPLKRSFSPTIVYNVILGALAMTGIAWVYGLTLGFFPTVLSVHAFMKFPYFIYVVITAILISLLGYMASGYLSDIIGRRLTMVIFSSMAIILAIPLTYMIMGHYLGFTGALIFASIIAFVTTGVYGVIPSYLAEKFPTEMRSTGTGIGFNGGFILGNWSTVFLLLIVAFTSKAFYAWWGAFIIIGEIFILISAVLSKETKGVDLSNIKL</sequence>
<keyword evidence="10" id="KW-1185">Reference proteome</keyword>
<reference evidence="9 10" key="1">
    <citation type="journal article" date="2000" name="Nature">
        <title>The genome sequence of the thermoacidophilic scavenger Thermoplasma acidophilum.</title>
        <authorList>
            <person name="Ruepp A."/>
            <person name="Graml W."/>
            <person name="Santos-Martinez M.L."/>
            <person name="Koretke K.K."/>
            <person name="Volker C."/>
            <person name="Mewes H.W."/>
            <person name="Frishman D."/>
            <person name="Stocker S."/>
            <person name="Lupas A.N."/>
            <person name="Baumeister W."/>
        </authorList>
    </citation>
    <scope>NUCLEOTIDE SEQUENCE [LARGE SCALE GENOMIC DNA]</scope>
    <source>
        <strain evidence="10">ATCC 25905 / DSM 1728 / JCM 9062 / NBRC 15155 / AMRC-C165</strain>
    </source>
</reference>
<keyword evidence="4 7" id="KW-0812">Transmembrane</keyword>
<dbReference type="InterPro" id="IPR036259">
    <property type="entry name" value="MFS_trans_sf"/>
</dbReference>
<feature type="transmembrane region" description="Helical" evidence="7">
    <location>
        <begin position="287"/>
        <end position="305"/>
    </location>
</feature>
<evidence type="ECO:0000256" key="6">
    <source>
        <dbReference type="ARBA" id="ARBA00023136"/>
    </source>
</evidence>
<evidence type="ECO:0000256" key="1">
    <source>
        <dbReference type="ARBA" id="ARBA00004651"/>
    </source>
</evidence>
<evidence type="ECO:0000256" key="3">
    <source>
        <dbReference type="ARBA" id="ARBA00022475"/>
    </source>
</evidence>
<dbReference type="PROSITE" id="PS00216">
    <property type="entry name" value="SUGAR_TRANSPORT_1"/>
    <property type="match status" value="1"/>
</dbReference>
<comment type="subcellular location">
    <subcellularLocation>
        <location evidence="1">Cell membrane</location>
        <topology evidence="1">Multi-pass membrane protein</topology>
    </subcellularLocation>
</comment>
<evidence type="ECO:0000313" key="9">
    <source>
        <dbReference type="EMBL" id="CAC11288.1"/>
    </source>
</evidence>
<dbReference type="InterPro" id="IPR005829">
    <property type="entry name" value="Sugar_transporter_CS"/>
</dbReference>
<dbReference type="GO" id="GO:0022857">
    <property type="term" value="F:transmembrane transporter activity"/>
    <property type="evidence" value="ECO:0007669"/>
    <property type="project" value="InterPro"/>
</dbReference>
<dbReference type="PANTHER" id="PTHR43045">
    <property type="entry name" value="SHIKIMATE TRANSPORTER"/>
    <property type="match status" value="1"/>
</dbReference>
<name>Q9HLT4_THEAC</name>
<dbReference type="PaxDb" id="273075-Ta0141"/>
<dbReference type="FunCoup" id="Q9HLT4">
    <property type="interactions" value="4"/>
</dbReference>
<feature type="transmembrane region" description="Helical" evidence="7">
    <location>
        <begin position="62"/>
        <end position="81"/>
    </location>
</feature>
<evidence type="ECO:0000256" key="2">
    <source>
        <dbReference type="ARBA" id="ARBA00022448"/>
    </source>
</evidence>
<dbReference type="AlphaFoldDB" id="Q9HLT4"/>
<feature type="transmembrane region" description="Helical" evidence="7">
    <location>
        <begin position="205"/>
        <end position="222"/>
    </location>
</feature>
<keyword evidence="5 7" id="KW-1133">Transmembrane helix</keyword>
<proteinExistence type="predicted"/>
<dbReference type="GO" id="GO:0005886">
    <property type="term" value="C:plasma membrane"/>
    <property type="evidence" value="ECO:0007669"/>
    <property type="project" value="UniProtKB-SubCell"/>
</dbReference>
<dbReference type="EMBL" id="AL445063">
    <property type="protein sequence ID" value="CAC11288.1"/>
    <property type="molecule type" value="Genomic_DNA"/>
</dbReference>
<dbReference type="InterPro" id="IPR020846">
    <property type="entry name" value="MFS_dom"/>
</dbReference>
<dbReference type="STRING" id="273075.gene:9571355"/>
<dbReference type="InterPro" id="IPR011701">
    <property type="entry name" value="MFS"/>
</dbReference>
<dbReference type="PANTHER" id="PTHR43045:SF1">
    <property type="entry name" value="SHIKIMATE TRANSPORTER"/>
    <property type="match status" value="1"/>
</dbReference>
<feature type="transmembrane region" description="Helical" evidence="7">
    <location>
        <begin position="412"/>
        <end position="432"/>
    </location>
</feature>
<protein>
    <submittedName>
        <fullName evidence="9">Proline/betaine transport protein related</fullName>
    </submittedName>
</protein>
<feature type="transmembrane region" description="Helical" evidence="7">
    <location>
        <begin position="30"/>
        <end position="56"/>
    </location>
</feature>
<feature type="transmembrane region" description="Helical" evidence="7">
    <location>
        <begin position="317"/>
        <end position="338"/>
    </location>
</feature>
<keyword evidence="6 7" id="KW-0472">Membrane</keyword>
<keyword evidence="2" id="KW-0813">Transport</keyword>
<dbReference type="Proteomes" id="UP000001024">
    <property type="component" value="Chromosome"/>
</dbReference>
<feature type="transmembrane region" description="Helical" evidence="7">
    <location>
        <begin position="166"/>
        <end position="193"/>
    </location>
</feature>
<evidence type="ECO:0000256" key="4">
    <source>
        <dbReference type="ARBA" id="ARBA00022692"/>
    </source>
</evidence>
<evidence type="ECO:0000313" key="10">
    <source>
        <dbReference type="Proteomes" id="UP000001024"/>
    </source>
</evidence>
<dbReference type="KEGG" id="tac:Ta0141"/>
<feature type="domain" description="Major facilitator superfamily (MFS) profile" evidence="8">
    <location>
        <begin position="30"/>
        <end position="434"/>
    </location>
</feature>
<dbReference type="HOGENOM" id="CLU_001265_39_5_2"/>
<feature type="transmembrane region" description="Helical" evidence="7">
    <location>
        <begin position="243"/>
        <end position="267"/>
    </location>
</feature>
<organism evidence="9 10">
    <name type="scientific">Thermoplasma acidophilum (strain ATCC 25905 / DSM 1728 / JCM 9062 / NBRC 15155 / AMRC-C165)</name>
    <dbReference type="NCBI Taxonomy" id="273075"/>
    <lineage>
        <taxon>Archaea</taxon>
        <taxon>Methanobacteriati</taxon>
        <taxon>Thermoplasmatota</taxon>
        <taxon>Thermoplasmata</taxon>
        <taxon>Thermoplasmatales</taxon>
        <taxon>Thermoplasmataceae</taxon>
        <taxon>Thermoplasma</taxon>
    </lineage>
</organism>
<dbReference type="Gene3D" id="1.20.1250.20">
    <property type="entry name" value="MFS general substrate transporter like domains"/>
    <property type="match status" value="2"/>
</dbReference>
<dbReference type="PROSITE" id="PS50850">
    <property type="entry name" value="MFS"/>
    <property type="match status" value="1"/>
</dbReference>
<dbReference type="InParanoid" id="Q9HLT4"/>
<dbReference type="eggNOG" id="arCOG02691">
    <property type="taxonomic scope" value="Archaea"/>
</dbReference>
<keyword evidence="3" id="KW-1003">Cell membrane</keyword>
<dbReference type="PROSITE" id="PS00217">
    <property type="entry name" value="SUGAR_TRANSPORT_2"/>
    <property type="match status" value="1"/>
</dbReference>
<accession>Q9HLT4</accession>
<feature type="transmembrane region" description="Helical" evidence="7">
    <location>
        <begin position="127"/>
        <end position="145"/>
    </location>
</feature>